<sequence length="279" mass="30363">MTANEIRELQQKAVEIRRLTVDEIAHLGVGHVGGSMSVVEILTLLYYRHLRVNPAEPRDPKRDKLVMSKGHAGPTLYAILADKGFFPKEMLHTLNQGGTNLPSHCDMNRTPGIDMTTGSLGQGLSAAIGIALGHRLQQLPGRIFALIGDGDLNEGQTWEAAMSGAMFGVTNLVAFVDYNKMQIDGPIDSVMKTGQLAQRWESFGWHTQQVNGHDFAELDAALEAALAQSERPAMIIADTVKGKGLPFAEGDYKNHNMPITDEQAAEAYAALQQEMEALS</sequence>
<dbReference type="Pfam" id="PF00456">
    <property type="entry name" value="Transketolase_N"/>
    <property type="match status" value="1"/>
</dbReference>
<keyword evidence="6" id="KW-1185">Reference proteome</keyword>
<dbReference type="InterPro" id="IPR029061">
    <property type="entry name" value="THDP-binding"/>
</dbReference>
<dbReference type="EMBL" id="CP003282">
    <property type="protein sequence ID" value="AFG36235.1"/>
    <property type="molecule type" value="Genomic_DNA"/>
</dbReference>
<evidence type="ECO:0000313" key="6">
    <source>
        <dbReference type="Proteomes" id="UP000007383"/>
    </source>
</evidence>
<dbReference type="Gene3D" id="3.40.50.970">
    <property type="match status" value="1"/>
</dbReference>
<dbReference type="AlphaFoldDB" id="H9UFE2"/>
<evidence type="ECO:0000256" key="1">
    <source>
        <dbReference type="ARBA" id="ARBA00001964"/>
    </source>
</evidence>
<evidence type="ECO:0000313" key="5">
    <source>
        <dbReference type="EMBL" id="AFG36235.1"/>
    </source>
</evidence>
<dbReference type="PATRIC" id="fig|889378.3.peg.129"/>
<dbReference type="OrthoDB" id="8732661at2"/>
<dbReference type="RefSeq" id="WP_014454233.1">
    <property type="nucleotide sequence ID" value="NC_017098.1"/>
</dbReference>
<dbReference type="InterPro" id="IPR005474">
    <property type="entry name" value="Transketolase_N"/>
</dbReference>
<dbReference type="eggNOG" id="COG3959">
    <property type="taxonomic scope" value="Bacteria"/>
</dbReference>
<protein>
    <submittedName>
        <fullName evidence="5">Transketolase, beta subunit</fullName>
    </submittedName>
</protein>
<dbReference type="SUPFAM" id="SSF52518">
    <property type="entry name" value="Thiamin diphosphate-binding fold (THDP-binding)"/>
    <property type="match status" value="1"/>
</dbReference>
<comment type="similarity">
    <text evidence="2">Belongs to the transketolase family.</text>
</comment>
<feature type="domain" description="Transketolase N-terminal" evidence="4">
    <location>
        <begin position="13"/>
        <end position="269"/>
    </location>
</feature>
<proteinExistence type="inferred from homology"/>
<evidence type="ECO:0000259" key="4">
    <source>
        <dbReference type="Pfam" id="PF00456"/>
    </source>
</evidence>
<dbReference type="Proteomes" id="UP000007383">
    <property type="component" value="Chromosome"/>
</dbReference>
<keyword evidence="3" id="KW-0786">Thiamine pyrophosphate</keyword>
<evidence type="ECO:0000256" key="3">
    <source>
        <dbReference type="ARBA" id="ARBA00023052"/>
    </source>
</evidence>
<dbReference type="CDD" id="cd02012">
    <property type="entry name" value="TPP_TK"/>
    <property type="match status" value="1"/>
</dbReference>
<comment type="cofactor">
    <cofactor evidence="1">
        <name>thiamine diphosphate</name>
        <dbReference type="ChEBI" id="CHEBI:58937"/>
    </cofactor>
</comment>
<dbReference type="PANTHER" id="PTHR47514">
    <property type="entry name" value="TRANSKETOLASE N-TERMINAL SECTION-RELATED"/>
    <property type="match status" value="1"/>
</dbReference>
<organism evidence="5 6">
    <name type="scientific">Spirochaeta africana (strain ATCC 700263 / DSM 8902 / Z-7692)</name>
    <dbReference type="NCBI Taxonomy" id="889378"/>
    <lineage>
        <taxon>Bacteria</taxon>
        <taxon>Pseudomonadati</taxon>
        <taxon>Spirochaetota</taxon>
        <taxon>Spirochaetia</taxon>
        <taxon>Spirochaetales</taxon>
        <taxon>Spirochaetaceae</taxon>
        <taxon>Spirochaeta</taxon>
    </lineage>
</organism>
<reference evidence="6" key="1">
    <citation type="journal article" date="2013" name="Stand. Genomic Sci.">
        <title>Complete genome sequence of the halophilic bacterium Spirochaeta africana type strain (Z-7692(T)) from the alkaline Lake Magadi in the East African Rift.</title>
        <authorList>
            <person name="Liolos K."/>
            <person name="Abt B."/>
            <person name="Scheuner C."/>
            <person name="Teshima H."/>
            <person name="Held B."/>
            <person name="Lapidus A."/>
            <person name="Nolan M."/>
            <person name="Lucas S."/>
            <person name="Deshpande S."/>
            <person name="Cheng J.F."/>
            <person name="Tapia R."/>
            <person name="Goodwin L.A."/>
            <person name="Pitluck S."/>
            <person name="Pagani I."/>
            <person name="Ivanova N."/>
            <person name="Mavromatis K."/>
            <person name="Mikhailova N."/>
            <person name="Huntemann M."/>
            <person name="Pati A."/>
            <person name="Chen A."/>
            <person name="Palaniappan K."/>
            <person name="Land M."/>
            <person name="Rohde M."/>
            <person name="Tindall B.J."/>
            <person name="Detter J.C."/>
            <person name="Goker M."/>
            <person name="Bristow J."/>
            <person name="Eisen J.A."/>
            <person name="Markowitz V."/>
            <person name="Hugenholtz P."/>
            <person name="Woyke T."/>
            <person name="Klenk H.P."/>
            <person name="Kyrpides N.C."/>
        </authorList>
    </citation>
    <scope>NUCLEOTIDE SEQUENCE</scope>
    <source>
        <strain evidence="6">ATCC 700263 / DSM 8902 / Z-7692</strain>
    </source>
</reference>
<dbReference type="PANTHER" id="PTHR47514:SF1">
    <property type="entry name" value="TRANSKETOLASE N-TERMINAL SECTION-RELATED"/>
    <property type="match status" value="1"/>
</dbReference>
<dbReference type="KEGG" id="sfc:Spiaf_0126"/>
<dbReference type="HOGENOM" id="CLU_009227_4_1_12"/>
<dbReference type="STRING" id="889378.Spiaf_0126"/>
<name>H9UFE2_SPIAZ</name>
<gene>
    <name evidence="5" type="ordered locus">Spiaf_0126</name>
</gene>
<accession>H9UFE2</accession>
<evidence type="ECO:0000256" key="2">
    <source>
        <dbReference type="ARBA" id="ARBA00007131"/>
    </source>
</evidence>